<keyword evidence="2" id="KW-1185">Reference proteome</keyword>
<dbReference type="Proteomes" id="UP000291838">
    <property type="component" value="Unassembled WGS sequence"/>
</dbReference>
<sequence length="86" mass="9443">MMGLLIGLATGGLLGGAAVMLAYELRRHRSTPAEELTDDDRDVIEQQFAAHSDSMRRQVSEFADKLAGGDPLLRERLRRFEAGDVA</sequence>
<dbReference type="RefSeq" id="WP_129479819.1">
    <property type="nucleotide sequence ID" value="NZ_SDWS01000020.1"/>
</dbReference>
<protein>
    <submittedName>
        <fullName evidence="1">Uncharacterized protein</fullName>
    </submittedName>
</protein>
<gene>
    <name evidence="1" type="ORF">EUA06_22020</name>
</gene>
<evidence type="ECO:0000313" key="1">
    <source>
        <dbReference type="EMBL" id="RYB88269.1"/>
    </source>
</evidence>
<accession>A0A4Q2RL15</accession>
<name>A0A4Q2RL15_9ACTN</name>
<dbReference type="OrthoDB" id="3831411at2"/>
<comment type="caution">
    <text evidence="1">The sequence shown here is derived from an EMBL/GenBank/DDBJ whole genome shotgun (WGS) entry which is preliminary data.</text>
</comment>
<evidence type="ECO:0000313" key="2">
    <source>
        <dbReference type="Proteomes" id="UP000291838"/>
    </source>
</evidence>
<dbReference type="AlphaFoldDB" id="A0A4Q2RL15"/>
<organism evidence="1 2">
    <name type="scientific">Nocardioides glacieisoli</name>
    <dbReference type="NCBI Taxonomy" id="1168730"/>
    <lineage>
        <taxon>Bacteria</taxon>
        <taxon>Bacillati</taxon>
        <taxon>Actinomycetota</taxon>
        <taxon>Actinomycetes</taxon>
        <taxon>Propionibacteriales</taxon>
        <taxon>Nocardioidaceae</taxon>
        <taxon>Nocardioides</taxon>
    </lineage>
</organism>
<dbReference type="EMBL" id="SDWS01000020">
    <property type="protein sequence ID" value="RYB88269.1"/>
    <property type="molecule type" value="Genomic_DNA"/>
</dbReference>
<reference evidence="1 2" key="1">
    <citation type="submission" date="2019-01" db="EMBL/GenBank/DDBJ databases">
        <title>Novel species of Nocardioides.</title>
        <authorList>
            <person name="Liu Q."/>
            <person name="Xin Y.-H."/>
        </authorList>
    </citation>
    <scope>NUCLEOTIDE SEQUENCE [LARGE SCALE GENOMIC DNA]</scope>
    <source>
        <strain evidence="1 2">HLT3-15</strain>
    </source>
</reference>
<proteinExistence type="predicted"/>